<dbReference type="InterPro" id="IPR009057">
    <property type="entry name" value="Homeodomain-like_sf"/>
</dbReference>
<dbReference type="Proteomes" id="UP000521922">
    <property type="component" value="Unassembled WGS sequence"/>
</dbReference>
<dbReference type="SUPFAM" id="SSF46689">
    <property type="entry name" value="Homeodomain-like"/>
    <property type="match status" value="1"/>
</dbReference>
<feature type="domain" description="HTH tetR-type" evidence="2">
    <location>
        <begin position="37"/>
        <end position="81"/>
    </location>
</feature>
<comment type="caution">
    <text evidence="3">The sequence shown here is derived from an EMBL/GenBank/DDBJ whole genome shotgun (WGS) entry which is preliminary data.</text>
</comment>
<reference evidence="3 4" key="1">
    <citation type="submission" date="2020-07" db="EMBL/GenBank/DDBJ databases">
        <title>Sequencing the genomes of 1000 actinobacteria strains.</title>
        <authorList>
            <person name="Klenk H.-P."/>
        </authorList>
    </citation>
    <scope>NUCLEOTIDE SEQUENCE [LARGE SCALE GENOMIC DNA]</scope>
    <source>
        <strain evidence="3 4">DSM 7487</strain>
    </source>
</reference>
<dbReference type="InterPro" id="IPR001647">
    <property type="entry name" value="HTH_TetR"/>
</dbReference>
<name>A0A7Y9J3C5_9ACTN</name>
<proteinExistence type="predicted"/>
<dbReference type="Pfam" id="PF00440">
    <property type="entry name" value="TetR_N"/>
    <property type="match status" value="1"/>
</dbReference>
<dbReference type="AlphaFoldDB" id="A0A7Y9J3C5"/>
<evidence type="ECO:0000256" key="1">
    <source>
        <dbReference type="ARBA" id="ARBA00023125"/>
    </source>
</evidence>
<organism evidence="3 4">
    <name type="scientific">Kineococcus aurantiacus</name>
    <dbReference type="NCBI Taxonomy" id="37633"/>
    <lineage>
        <taxon>Bacteria</taxon>
        <taxon>Bacillati</taxon>
        <taxon>Actinomycetota</taxon>
        <taxon>Actinomycetes</taxon>
        <taxon>Kineosporiales</taxon>
        <taxon>Kineosporiaceae</taxon>
        <taxon>Kineococcus</taxon>
    </lineage>
</organism>
<dbReference type="GO" id="GO:0003677">
    <property type="term" value="F:DNA binding"/>
    <property type="evidence" value="ECO:0007669"/>
    <property type="project" value="UniProtKB-KW"/>
</dbReference>
<evidence type="ECO:0000313" key="4">
    <source>
        <dbReference type="Proteomes" id="UP000521922"/>
    </source>
</evidence>
<sequence>MIMSDDLEGRRWDALEALRTRLAAMDWTRLTPGRRHILEAFLRVATSGGYSSVTMRSLSRAVNLQPASLYSHFPGGRDEVVSEALRWNDYQHSSAIVTAVEATTTAAQYWDALVRVYAERQLTLLENDMFDLIVASDRIGNFLPDATRSSIRDIFQVQVGCGVAAAQDMGYTGDLVMAVRLVFSVLDRIHTWAEWDGRAETVPDIVEAAVRSARALLATHARAADGSQLPS</sequence>
<dbReference type="RefSeq" id="WP_179757413.1">
    <property type="nucleotide sequence ID" value="NZ_BAAAGN010000002.1"/>
</dbReference>
<dbReference type="Gene3D" id="1.10.357.10">
    <property type="entry name" value="Tetracycline Repressor, domain 2"/>
    <property type="match status" value="1"/>
</dbReference>
<gene>
    <name evidence="3" type="ORF">BJ968_004800</name>
</gene>
<keyword evidence="1" id="KW-0238">DNA-binding</keyword>
<accession>A0A7Y9J3C5</accession>
<protein>
    <submittedName>
        <fullName evidence="3">AcrR family transcriptional regulator</fullName>
    </submittedName>
</protein>
<evidence type="ECO:0000259" key="2">
    <source>
        <dbReference type="Pfam" id="PF00440"/>
    </source>
</evidence>
<keyword evidence="4" id="KW-1185">Reference proteome</keyword>
<dbReference type="EMBL" id="JACCBB010000002">
    <property type="protein sequence ID" value="NYD25191.1"/>
    <property type="molecule type" value="Genomic_DNA"/>
</dbReference>
<evidence type="ECO:0000313" key="3">
    <source>
        <dbReference type="EMBL" id="NYD25191.1"/>
    </source>
</evidence>